<dbReference type="RefSeq" id="WP_009164953.1">
    <property type="nucleotide sequence ID" value="NZ_ADFP01000072.1"/>
</dbReference>
<dbReference type="EMBL" id="ADFP01000072">
    <property type="protein sequence ID" value="EFB90598.1"/>
    <property type="molecule type" value="Genomic_DNA"/>
</dbReference>
<evidence type="ECO:0008006" key="3">
    <source>
        <dbReference type="Google" id="ProtNLM"/>
    </source>
</evidence>
<evidence type="ECO:0000313" key="1">
    <source>
        <dbReference type="EMBL" id="EFB90598.1"/>
    </source>
</evidence>
<dbReference type="Proteomes" id="UP000006462">
    <property type="component" value="Unassembled WGS sequence"/>
</dbReference>
<sequence length="45" mass="4756">MKRYGAGWACLLAGAVLIAAGLWRGENFAVFQKAVKICLECVGIG</sequence>
<name>A0ABM9ZUL0_9BACT</name>
<keyword evidence="2" id="KW-1185">Reference proteome</keyword>
<organism evidence="1 2">
    <name type="scientific">Pyramidobacter piscolens W5455</name>
    <dbReference type="NCBI Taxonomy" id="352165"/>
    <lineage>
        <taxon>Bacteria</taxon>
        <taxon>Thermotogati</taxon>
        <taxon>Synergistota</taxon>
        <taxon>Synergistia</taxon>
        <taxon>Synergistales</taxon>
        <taxon>Dethiosulfovibrionaceae</taxon>
        <taxon>Pyramidobacter</taxon>
    </lineage>
</organism>
<reference evidence="1 2" key="1">
    <citation type="submission" date="2009-12" db="EMBL/GenBank/DDBJ databases">
        <authorList>
            <person name="Shrivastava S."/>
            <person name="Madupu R."/>
            <person name="Durkin A.S."/>
            <person name="Torralba M."/>
            <person name="Methe B."/>
            <person name="Sutton G.G."/>
            <person name="Strausberg R.L."/>
            <person name="Nelson K.E."/>
        </authorList>
    </citation>
    <scope>NUCLEOTIDE SEQUENCE [LARGE SCALE GENOMIC DNA]</scope>
    <source>
        <strain evidence="1 2">W5455</strain>
    </source>
</reference>
<gene>
    <name evidence="1" type="ORF">HMPREF7215_0715</name>
</gene>
<dbReference type="NCBIfam" id="NF040920">
    <property type="entry name" value="CD1871A_fam"/>
    <property type="match status" value="1"/>
</dbReference>
<comment type="caution">
    <text evidence="1">The sequence shown here is derived from an EMBL/GenBank/DDBJ whole genome shotgun (WGS) entry which is preliminary data.</text>
</comment>
<accession>A0ABM9ZUL0</accession>
<evidence type="ECO:0000313" key="2">
    <source>
        <dbReference type="Proteomes" id="UP000006462"/>
    </source>
</evidence>
<dbReference type="InterPro" id="IPR047708">
    <property type="entry name" value="CD1871A-like"/>
</dbReference>
<proteinExistence type="predicted"/>
<protein>
    <recommendedName>
        <fullName evidence="3">Thioredoxin</fullName>
    </recommendedName>
</protein>